<sequence>MNNIKKFLSRNVFPLITRLLPIKKNTIVFSSFGGRNYSGNPKVISEKIYEKNLPYKIIWLIKKEAVIEDLPTYVKRVDTDTFLASYYLYTAKFWVDDSRKTIRYTKRIKQIYFQTWHGTPLKKIEFDAVDKLPDRYLNYAKKDSESITYLLSGNRYSTEKYKSAFKVDSAKIIEIGTPRNDKLVEEQKQLISETNLFKENITILFAPTFRDKFEKNGIAQLKKLEINKLQQFFQERNQNLDLMVKFHPNVNALLLKDQESKSYMENNKITLVPDGQVLETLFADIDILITDYSSIFFDYALLKKPVILFNYDEKEYSIERGFYVSLDDLPLFKAQNVDMLIDIFSNHSDQLLHSSQKLLDYIGNTEIGKSTERVIELIEREEK</sequence>
<evidence type="ECO:0000313" key="7">
    <source>
        <dbReference type="EMBL" id="RCA10120.1"/>
    </source>
</evidence>
<evidence type="ECO:0000256" key="6">
    <source>
        <dbReference type="ARBA" id="ARBA00023136"/>
    </source>
</evidence>
<dbReference type="RefSeq" id="WP_113845398.1">
    <property type="nucleotide sequence ID" value="NZ_CAXUDG010000028.1"/>
</dbReference>
<evidence type="ECO:0000256" key="5">
    <source>
        <dbReference type="ARBA" id="ARBA00022944"/>
    </source>
</evidence>
<reference evidence="7 8" key="1">
    <citation type="submission" date="2015-06" db="EMBL/GenBank/DDBJ databases">
        <title>The Genome Sequence of Enterococcus durans 4EA1.</title>
        <authorList>
            <consortium name="The Broad Institute Genomics Platform"/>
            <consortium name="The Broad Institute Genome Sequencing Center for Infectious Disease"/>
            <person name="Earl A.M."/>
            <person name="Van Tyne D."/>
            <person name="Lebreton F."/>
            <person name="Saavedra J.T."/>
            <person name="Gilmore M.S."/>
            <person name="Manson Mcguire A."/>
            <person name="Clock S."/>
            <person name="Crupain M."/>
            <person name="Rangan U."/>
            <person name="Young S."/>
            <person name="Abouelleil A."/>
            <person name="Cao P."/>
            <person name="Chapman S.B."/>
            <person name="Griggs A."/>
            <person name="Priest M."/>
            <person name="Shea T."/>
            <person name="Wortman J."/>
            <person name="Nusbaum C."/>
            <person name="Birren B."/>
        </authorList>
    </citation>
    <scope>NUCLEOTIDE SEQUENCE [LARGE SCALE GENOMIC DNA]</scope>
    <source>
        <strain evidence="7 8">4EA1</strain>
    </source>
</reference>
<protein>
    <recommendedName>
        <fullName evidence="9">Teichoic acid biosynthesis protein F</fullName>
    </recommendedName>
</protein>
<dbReference type="AlphaFoldDB" id="A0A367CDK9"/>
<comment type="subcellular location">
    <subcellularLocation>
        <location evidence="1">Cell membrane</location>
        <topology evidence="1">Peripheral membrane protein</topology>
    </subcellularLocation>
</comment>
<keyword evidence="5" id="KW-0777">Teichoic acid biosynthesis</keyword>
<name>A0A367CDK9_9ENTE</name>
<keyword evidence="4" id="KW-0808">Transferase</keyword>
<keyword evidence="3" id="KW-1003">Cell membrane</keyword>
<dbReference type="InterPro" id="IPR051612">
    <property type="entry name" value="Teichoic_Acid_Biosynth"/>
</dbReference>
<keyword evidence="6" id="KW-0472">Membrane</keyword>
<evidence type="ECO:0000256" key="4">
    <source>
        <dbReference type="ARBA" id="ARBA00022679"/>
    </source>
</evidence>
<comment type="caution">
    <text evidence="7">The sequence shown here is derived from an EMBL/GenBank/DDBJ whole genome shotgun (WGS) entry which is preliminary data.</text>
</comment>
<dbReference type="Proteomes" id="UP000252797">
    <property type="component" value="Unassembled WGS sequence"/>
</dbReference>
<comment type="similarity">
    <text evidence="2">Belongs to the CDP-glycerol glycerophosphotransferase family.</text>
</comment>
<dbReference type="Gene3D" id="3.40.50.12580">
    <property type="match status" value="1"/>
</dbReference>
<dbReference type="GO" id="GO:0047355">
    <property type="term" value="F:CDP-glycerol glycerophosphotransferase activity"/>
    <property type="evidence" value="ECO:0007669"/>
    <property type="project" value="InterPro"/>
</dbReference>
<evidence type="ECO:0000313" key="8">
    <source>
        <dbReference type="Proteomes" id="UP000252797"/>
    </source>
</evidence>
<evidence type="ECO:0008006" key="9">
    <source>
        <dbReference type="Google" id="ProtNLM"/>
    </source>
</evidence>
<dbReference type="GO" id="GO:0019350">
    <property type="term" value="P:teichoic acid biosynthetic process"/>
    <property type="evidence" value="ECO:0007669"/>
    <property type="project" value="UniProtKB-KW"/>
</dbReference>
<accession>A0A367CDK9</accession>
<evidence type="ECO:0000256" key="1">
    <source>
        <dbReference type="ARBA" id="ARBA00004202"/>
    </source>
</evidence>
<organism evidence="7 8">
    <name type="scientific">Enterococcus durans</name>
    <dbReference type="NCBI Taxonomy" id="53345"/>
    <lineage>
        <taxon>Bacteria</taxon>
        <taxon>Bacillati</taxon>
        <taxon>Bacillota</taxon>
        <taxon>Bacilli</taxon>
        <taxon>Lactobacillales</taxon>
        <taxon>Enterococcaceae</taxon>
        <taxon>Enterococcus</taxon>
    </lineage>
</organism>
<dbReference type="EMBL" id="LEPB01000004">
    <property type="protein sequence ID" value="RCA10120.1"/>
    <property type="molecule type" value="Genomic_DNA"/>
</dbReference>
<dbReference type="Gene3D" id="3.40.50.11820">
    <property type="match status" value="1"/>
</dbReference>
<dbReference type="GO" id="GO:0005886">
    <property type="term" value="C:plasma membrane"/>
    <property type="evidence" value="ECO:0007669"/>
    <property type="project" value="UniProtKB-SubCell"/>
</dbReference>
<gene>
    <name evidence="7" type="ORF">EA71_00851</name>
</gene>
<dbReference type="PANTHER" id="PTHR37316:SF3">
    <property type="entry name" value="TEICHOIC ACID GLYCEROL-PHOSPHATE TRANSFERASE"/>
    <property type="match status" value="1"/>
</dbReference>
<proteinExistence type="inferred from homology"/>
<dbReference type="SUPFAM" id="SSF53756">
    <property type="entry name" value="UDP-Glycosyltransferase/glycogen phosphorylase"/>
    <property type="match status" value="1"/>
</dbReference>
<dbReference type="InterPro" id="IPR043149">
    <property type="entry name" value="TagF_N"/>
</dbReference>
<dbReference type="PANTHER" id="PTHR37316">
    <property type="entry name" value="TEICHOIC ACID GLYCEROL-PHOSPHATE PRIMASE"/>
    <property type="match status" value="1"/>
</dbReference>
<dbReference type="InterPro" id="IPR043148">
    <property type="entry name" value="TagF_C"/>
</dbReference>
<dbReference type="InterPro" id="IPR007554">
    <property type="entry name" value="Glycerophosphate_synth"/>
</dbReference>
<dbReference type="Pfam" id="PF04464">
    <property type="entry name" value="Glyphos_transf"/>
    <property type="match status" value="1"/>
</dbReference>
<evidence type="ECO:0000256" key="2">
    <source>
        <dbReference type="ARBA" id="ARBA00010488"/>
    </source>
</evidence>
<evidence type="ECO:0000256" key="3">
    <source>
        <dbReference type="ARBA" id="ARBA00022475"/>
    </source>
</evidence>